<dbReference type="SUPFAM" id="SSF55315">
    <property type="entry name" value="L30e-like"/>
    <property type="match status" value="1"/>
</dbReference>
<dbReference type="OrthoDB" id="9794400at2"/>
<dbReference type="CDD" id="cd18104">
    <property type="entry name" value="SpoU-like_RNA-MTase"/>
    <property type="match status" value="1"/>
</dbReference>
<dbReference type="InterPro" id="IPR029028">
    <property type="entry name" value="Alpha/beta_knot_MTases"/>
</dbReference>
<dbReference type="InterPro" id="IPR053888">
    <property type="entry name" value="MRM3-like_sub_bind"/>
</dbReference>
<dbReference type="Pfam" id="PF00588">
    <property type="entry name" value="SpoU_methylase"/>
    <property type="match status" value="1"/>
</dbReference>
<name>A0A2U2J9R1_9FLAO</name>
<dbReference type="InterPro" id="IPR001537">
    <property type="entry name" value="SpoU_MeTrfase"/>
</dbReference>
<accession>A0A2U2J9R1</accession>
<evidence type="ECO:0000256" key="3">
    <source>
        <dbReference type="ARBA" id="ARBA00022679"/>
    </source>
</evidence>
<dbReference type="GO" id="GO:0008173">
    <property type="term" value="F:RNA methyltransferase activity"/>
    <property type="evidence" value="ECO:0007669"/>
    <property type="project" value="InterPro"/>
</dbReference>
<feature type="domain" description="RNA 2-O ribose methyltransferase substrate binding" evidence="4">
    <location>
        <begin position="32"/>
        <end position="104"/>
    </location>
</feature>
<dbReference type="InterPro" id="IPR051259">
    <property type="entry name" value="rRNA_Methyltransferase"/>
</dbReference>
<organism evidence="5 6">
    <name type="scientific">Polaribacter aquimarinus</name>
    <dbReference type="NCBI Taxonomy" id="2100726"/>
    <lineage>
        <taxon>Bacteria</taxon>
        <taxon>Pseudomonadati</taxon>
        <taxon>Bacteroidota</taxon>
        <taxon>Flavobacteriia</taxon>
        <taxon>Flavobacteriales</taxon>
        <taxon>Flavobacteriaceae</taxon>
    </lineage>
</organism>
<dbReference type="Gene3D" id="3.30.1330.30">
    <property type="match status" value="1"/>
</dbReference>
<dbReference type="Proteomes" id="UP000245670">
    <property type="component" value="Unassembled WGS sequence"/>
</dbReference>
<dbReference type="PANTHER" id="PTHR43191">
    <property type="entry name" value="RRNA METHYLTRANSFERASE 3"/>
    <property type="match status" value="1"/>
</dbReference>
<evidence type="ECO:0000256" key="1">
    <source>
        <dbReference type="ARBA" id="ARBA00007228"/>
    </source>
</evidence>
<dbReference type="AlphaFoldDB" id="A0A2U2J9R1"/>
<dbReference type="SMART" id="SM00967">
    <property type="entry name" value="SpoU_sub_bind"/>
    <property type="match status" value="1"/>
</dbReference>
<dbReference type="PANTHER" id="PTHR43191:SF2">
    <property type="entry name" value="RRNA METHYLTRANSFERASE 3, MITOCHONDRIAL"/>
    <property type="match status" value="1"/>
</dbReference>
<evidence type="ECO:0000313" key="5">
    <source>
        <dbReference type="EMBL" id="PWG05079.1"/>
    </source>
</evidence>
<dbReference type="EMBL" id="QFFG01000003">
    <property type="protein sequence ID" value="PWG05079.1"/>
    <property type="molecule type" value="Genomic_DNA"/>
</dbReference>
<dbReference type="GO" id="GO:0005737">
    <property type="term" value="C:cytoplasm"/>
    <property type="evidence" value="ECO:0007669"/>
    <property type="project" value="UniProtKB-ARBA"/>
</dbReference>
<keyword evidence="2 5" id="KW-0489">Methyltransferase</keyword>
<keyword evidence="6" id="KW-1185">Reference proteome</keyword>
<dbReference type="Gene3D" id="3.40.1280.10">
    <property type="match status" value="1"/>
</dbReference>
<dbReference type="GO" id="GO:0006396">
    <property type="term" value="P:RNA processing"/>
    <property type="evidence" value="ECO:0007669"/>
    <property type="project" value="InterPro"/>
</dbReference>
<dbReference type="Pfam" id="PF22435">
    <property type="entry name" value="MRM3-like_sub_bind"/>
    <property type="match status" value="1"/>
</dbReference>
<comment type="similarity">
    <text evidence="1">Belongs to the class IV-like SAM-binding methyltransferase superfamily. RNA methyltransferase TrmH family.</text>
</comment>
<evidence type="ECO:0000259" key="4">
    <source>
        <dbReference type="SMART" id="SM00967"/>
    </source>
</evidence>
<dbReference type="InterPro" id="IPR029026">
    <property type="entry name" value="tRNA_m1G_MTases_N"/>
</dbReference>
<proteinExistence type="inferred from homology"/>
<comment type="caution">
    <text evidence="5">The sequence shown here is derived from an EMBL/GenBank/DDBJ whole genome shotgun (WGS) entry which is preliminary data.</text>
</comment>
<reference evidence="5 6" key="1">
    <citation type="submission" date="2018-05" db="EMBL/GenBank/DDBJ databases">
        <title>Polaribacter aquimarinus sp. nov., isolated from sediment in a sediment of sea.</title>
        <authorList>
            <person name="Lu D."/>
        </authorList>
    </citation>
    <scope>NUCLEOTIDE SEQUENCE [LARGE SCALE GENOMIC DNA]</scope>
    <source>
        <strain evidence="5 6">ZY113</strain>
    </source>
</reference>
<dbReference type="SUPFAM" id="SSF75217">
    <property type="entry name" value="alpha/beta knot"/>
    <property type="match status" value="1"/>
</dbReference>
<dbReference type="InterPro" id="IPR029064">
    <property type="entry name" value="Ribosomal_eL30-like_sf"/>
</dbReference>
<evidence type="ECO:0000313" key="6">
    <source>
        <dbReference type="Proteomes" id="UP000245670"/>
    </source>
</evidence>
<dbReference type="GO" id="GO:0032259">
    <property type="term" value="P:methylation"/>
    <property type="evidence" value="ECO:0007669"/>
    <property type="project" value="UniProtKB-KW"/>
</dbReference>
<dbReference type="RefSeq" id="WP_109404626.1">
    <property type="nucleotide sequence ID" value="NZ_QFFG01000003.1"/>
</dbReference>
<keyword evidence="3 5" id="KW-0808">Transferase</keyword>
<dbReference type="InterPro" id="IPR013123">
    <property type="entry name" value="SpoU_subst-bd"/>
</dbReference>
<sequence>MKEITSIQNQYIKNLIKLQEKARERKKQGLFLIEGKREISLAIEADYEFDSILFFEDLITFDEINNQFKNNVSIIKISKEVYQKIAYRSSTEGIIAIVKIKDFSLQNITFNTKTQLVLVAEGIEKPGNIGALLRTADAANVDAVLIANPKSDLYNPNIIRSSVGCIFTNQIAIGSSKEIIAFLKENHINIYAATLQNSNEYHKENYLNSSAIVVGTEASGLSEVWRENATQNINIPMQGKIDSMNVSVAAAIVIFEAKRQREFKS</sequence>
<gene>
    <name evidence="5" type="ORF">DIS07_07445</name>
</gene>
<protein>
    <submittedName>
        <fullName evidence="5">rRNA methyltransferase</fullName>
    </submittedName>
</protein>
<evidence type="ECO:0000256" key="2">
    <source>
        <dbReference type="ARBA" id="ARBA00022603"/>
    </source>
</evidence>
<dbReference type="GO" id="GO:0003723">
    <property type="term" value="F:RNA binding"/>
    <property type="evidence" value="ECO:0007669"/>
    <property type="project" value="InterPro"/>
</dbReference>